<dbReference type="RefSeq" id="WP_379140451.1">
    <property type="nucleotide sequence ID" value="NZ_JBHUEN010000013.1"/>
</dbReference>
<feature type="transmembrane region" description="Helical" evidence="1">
    <location>
        <begin position="156"/>
        <end position="174"/>
    </location>
</feature>
<dbReference type="InterPro" id="IPR037185">
    <property type="entry name" value="EmrE-like"/>
</dbReference>
<dbReference type="InterPro" id="IPR000620">
    <property type="entry name" value="EamA_dom"/>
</dbReference>
<feature type="transmembrane region" description="Helical" evidence="1">
    <location>
        <begin position="186"/>
        <end position="205"/>
    </location>
</feature>
<evidence type="ECO:0000313" key="4">
    <source>
        <dbReference type="Proteomes" id="UP001597213"/>
    </source>
</evidence>
<feature type="transmembrane region" description="Helical" evidence="1">
    <location>
        <begin position="242"/>
        <end position="261"/>
    </location>
</feature>
<dbReference type="SUPFAM" id="SSF103481">
    <property type="entry name" value="Multidrug resistance efflux transporter EmrE"/>
    <property type="match status" value="2"/>
</dbReference>
<dbReference type="PANTHER" id="PTHR22911">
    <property type="entry name" value="ACYL-MALONYL CONDENSING ENZYME-RELATED"/>
    <property type="match status" value="1"/>
</dbReference>
<dbReference type="EMBL" id="JBHUEN010000013">
    <property type="protein sequence ID" value="MFD1880970.1"/>
    <property type="molecule type" value="Genomic_DNA"/>
</dbReference>
<dbReference type="Gene3D" id="1.10.3730.20">
    <property type="match status" value="1"/>
</dbReference>
<feature type="domain" description="EamA" evidence="2">
    <location>
        <begin position="156"/>
        <end position="279"/>
    </location>
</feature>
<keyword evidence="4" id="KW-1185">Reference proteome</keyword>
<feature type="transmembrane region" description="Helical" evidence="1">
    <location>
        <begin position="267"/>
        <end position="285"/>
    </location>
</feature>
<name>A0ABW4R4M6_9RHOB</name>
<gene>
    <name evidence="3" type="ORF">ACFSCT_04490</name>
</gene>
<dbReference type="Pfam" id="PF00892">
    <property type="entry name" value="EamA"/>
    <property type="match status" value="2"/>
</dbReference>
<keyword evidence="1" id="KW-0472">Membrane</keyword>
<keyword evidence="1" id="KW-1133">Transmembrane helix</keyword>
<proteinExistence type="predicted"/>
<evidence type="ECO:0000256" key="1">
    <source>
        <dbReference type="SAM" id="Phobius"/>
    </source>
</evidence>
<feature type="transmembrane region" description="Helical" evidence="1">
    <location>
        <begin position="79"/>
        <end position="101"/>
    </location>
</feature>
<dbReference type="Proteomes" id="UP001597213">
    <property type="component" value="Unassembled WGS sequence"/>
</dbReference>
<feature type="domain" description="EamA" evidence="2">
    <location>
        <begin position="15"/>
        <end position="146"/>
    </location>
</feature>
<keyword evidence="1" id="KW-0812">Transmembrane</keyword>
<feature type="transmembrane region" description="Helical" evidence="1">
    <location>
        <begin position="107"/>
        <end position="125"/>
    </location>
</feature>
<feature type="transmembrane region" description="Helical" evidence="1">
    <location>
        <begin position="132"/>
        <end position="150"/>
    </location>
</feature>
<protein>
    <submittedName>
        <fullName evidence="3">DMT family transporter</fullName>
    </submittedName>
</protein>
<dbReference type="PANTHER" id="PTHR22911:SF103">
    <property type="entry name" value="BLR2811 PROTEIN"/>
    <property type="match status" value="1"/>
</dbReference>
<reference evidence="4" key="1">
    <citation type="journal article" date="2019" name="Int. J. Syst. Evol. Microbiol.">
        <title>The Global Catalogue of Microorganisms (GCM) 10K type strain sequencing project: providing services to taxonomists for standard genome sequencing and annotation.</title>
        <authorList>
            <consortium name="The Broad Institute Genomics Platform"/>
            <consortium name="The Broad Institute Genome Sequencing Center for Infectious Disease"/>
            <person name="Wu L."/>
            <person name="Ma J."/>
        </authorList>
    </citation>
    <scope>NUCLEOTIDE SEQUENCE [LARGE SCALE GENOMIC DNA]</scope>
    <source>
        <strain evidence="4">CCUG 56029</strain>
    </source>
</reference>
<feature type="transmembrane region" description="Helical" evidence="1">
    <location>
        <begin position="17"/>
        <end position="36"/>
    </location>
</feature>
<evidence type="ECO:0000259" key="2">
    <source>
        <dbReference type="Pfam" id="PF00892"/>
    </source>
</evidence>
<evidence type="ECO:0000313" key="3">
    <source>
        <dbReference type="EMBL" id="MFD1880970.1"/>
    </source>
</evidence>
<organism evidence="3 4">
    <name type="scientific">Paracoccus pacificus</name>
    <dbReference type="NCBI Taxonomy" id="1463598"/>
    <lineage>
        <taxon>Bacteria</taxon>
        <taxon>Pseudomonadati</taxon>
        <taxon>Pseudomonadota</taxon>
        <taxon>Alphaproteobacteria</taxon>
        <taxon>Rhodobacterales</taxon>
        <taxon>Paracoccaceae</taxon>
        <taxon>Paracoccus</taxon>
    </lineage>
</organism>
<accession>A0ABW4R4M6</accession>
<feature type="transmembrane region" description="Helical" evidence="1">
    <location>
        <begin position="48"/>
        <end position="67"/>
    </location>
</feature>
<feature type="transmembrane region" description="Helical" evidence="1">
    <location>
        <begin position="211"/>
        <end position="230"/>
    </location>
</feature>
<comment type="caution">
    <text evidence="3">The sequence shown here is derived from an EMBL/GenBank/DDBJ whole genome shotgun (WGS) entry which is preliminary data.</text>
</comment>
<sequence>MTLAAGGSARTEQSRGILLLLGAVLIFTLMDATAKYLSQLYHPLQVVWFRYAGNLAILLIVFAPHLREYARSRSPWLQFWRALMQIASAGLFFFSLVHIGLTEATAIMDLNPVLITLGAAVFLGEQIGPRRAVGILVSMVGALIIIRPGLGVFQPAAILPLIGAFTYAAGAILTRLVRGDSTRTSVLWSAGVCSLVASAALPFIWQPIQLQHFWAFGLMAVFGTISQVLLIRAFAVAEASAIAPFGYTGLVWAGVWSWLFFDSLPDMWTVVGAAVIVCAGIYVWSRERQQ</sequence>